<reference evidence="4" key="1">
    <citation type="submission" date="2019-08" db="EMBL/GenBank/DDBJ databases">
        <title>The improved chromosome-level genome for the pearl oyster Pinctada fucata martensii using PacBio sequencing and Hi-C.</title>
        <authorList>
            <person name="Zheng Z."/>
        </authorList>
    </citation>
    <scope>NUCLEOTIDE SEQUENCE</scope>
    <source>
        <strain evidence="4">ZZ-2019</strain>
        <tissue evidence="4">Adductor muscle</tissue>
    </source>
</reference>
<accession>A0AA88YHN2</accession>
<sequence>MSTNTETNNQIQQPGLVDKNKMATNAKTFAAAITDSISDVIDSVKPVFIVETDLFGDVKPSKDQYLTHTELYKSINEQVPASHLKGLQRVRGLWRIYLDNESDRDSLITLGLNIRGKMILVHSMNPRVASNPLNNPNHLKIRIKNVPCSAEDGQIARTLEYYGCRVHHLYRERLRVDGLLTNCQTGDRIALCDPVIRPLPRSMVIGKYRATVLHRDQVAKSFKCNKCYEEGHKQQDCPNDWNCKLCHQSGHKQSECTVNFSGQETSDDDLDTTHEDVGEEQEVANENADGSVCDIEAETDIDSTSQSILQAPVQVANSERPKFSTSSGKVKQKKKTKQAQIDQYVKECRNNTDTPVVRKEKRNPTTPTDVLHTRHGPAQKSKT</sequence>
<protein>
    <recommendedName>
        <fullName evidence="3">CCHC-type domain-containing protein</fullName>
    </recommendedName>
</protein>
<dbReference type="AlphaFoldDB" id="A0AA88YHN2"/>
<organism evidence="4 5">
    <name type="scientific">Pinctada imbricata</name>
    <name type="common">Atlantic pearl-oyster</name>
    <name type="synonym">Pinctada martensii</name>
    <dbReference type="NCBI Taxonomy" id="66713"/>
    <lineage>
        <taxon>Eukaryota</taxon>
        <taxon>Metazoa</taxon>
        <taxon>Spiralia</taxon>
        <taxon>Lophotrochozoa</taxon>
        <taxon>Mollusca</taxon>
        <taxon>Bivalvia</taxon>
        <taxon>Autobranchia</taxon>
        <taxon>Pteriomorphia</taxon>
        <taxon>Pterioida</taxon>
        <taxon>Pterioidea</taxon>
        <taxon>Pteriidae</taxon>
        <taxon>Pinctada</taxon>
    </lineage>
</organism>
<evidence type="ECO:0000313" key="4">
    <source>
        <dbReference type="EMBL" id="KAK3105062.1"/>
    </source>
</evidence>
<gene>
    <name evidence="4" type="ORF">FSP39_016478</name>
</gene>
<feature type="region of interest" description="Disordered" evidence="2">
    <location>
        <begin position="317"/>
        <end position="383"/>
    </location>
</feature>
<comment type="caution">
    <text evidence="4">The sequence shown here is derived from an EMBL/GenBank/DDBJ whole genome shotgun (WGS) entry which is preliminary data.</text>
</comment>
<dbReference type="InterPro" id="IPR036875">
    <property type="entry name" value="Znf_CCHC_sf"/>
</dbReference>
<dbReference type="Gene3D" id="4.10.60.10">
    <property type="entry name" value="Zinc finger, CCHC-type"/>
    <property type="match status" value="1"/>
</dbReference>
<dbReference type="EMBL" id="VSWD01000004">
    <property type="protein sequence ID" value="KAK3105062.1"/>
    <property type="molecule type" value="Genomic_DNA"/>
</dbReference>
<keyword evidence="1" id="KW-0862">Zinc</keyword>
<name>A0AA88YHN2_PINIB</name>
<feature type="compositionally biased region" description="Basic residues" evidence="2">
    <location>
        <begin position="373"/>
        <end position="383"/>
    </location>
</feature>
<keyword evidence="1" id="KW-0863">Zinc-finger</keyword>
<dbReference type="SUPFAM" id="SSF57756">
    <property type="entry name" value="Retrovirus zinc finger-like domains"/>
    <property type="match status" value="1"/>
</dbReference>
<proteinExistence type="predicted"/>
<feature type="domain" description="CCHC-type" evidence="3">
    <location>
        <begin position="223"/>
        <end position="239"/>
    </location>
</feature>
<evidence type="ECO:0000259" key="3">
    <source>
        <dbReference type="PROSITE" id="PS50158"/>
    </source>
</evidence>
<dbReference type="GO" id="GO:0003676">
    <property type="term" value="F:nucleic acid binding"/>
    <property type="evidence" value="ECO:0007669"/>
    <property type="project" value="InterPro"/>
</dbReference>
<keyword evidence="5" id="KW-1185">Reference proteome</keyword>
<dbReference type="Proteomes" id="UP001186944">
    <property type="component" value="Unassembled WGS sequence"/>
</dbReference>
<keyword evidence="1" id="KW-0479">Metal-binding</keyword>
<evidence type="ECO:0000313" key="5">
    <source>
        <dbReference type="Proteomes" id="UP001186944"/>
    </source>
</evidence>
<evidence type="ECO:0000256" key="2">
    <source>
        <dbReference type="SAM" id="MobiDB-lite"/>
    </source>
</evidence>
<dbReference type="InterPro" id="IPR001878">
    <property type="entry name" value="Znf_CCHC"/>
</dbReference>
<dbReference type="GO" id="GO:0008270">
    <property type="term" value="F:zinc ion binding"/>
    <property type="evidence" value="ECO:0007669"/>
    <property type="project" value="UniProtKB-KW"/>
</dbReference>
<dbReference type="PROSITE" id="PS50158">
    <property type="entry name" value="ZF_CCHC"/>
    <property type="match status" value="1"/>
</dbReference>
<dbReference type="SMART" id="SM00343">
    <property type="entry name" value="ZnF_C2HC"/>
    <property type="match status" value="2"/>
</dbReference>
<evidence type="ECO:0000256" key="1">
    <source>
        <dbReference type="PROSITE-ProRule" id="PRU00047"/>
    </source>
</evidence>